<dbReference type="Pfam" id="PF14744">
    <property type="entry name" value="WASH-7_mid"/>
    <property type="match status" value="1"/>
</dbReference>
<dbReference type="GO" id="GO:0007032">
    <property type="term" value="P:endosome organization"/>
    <property type="evidence" value="ECO:0007669"/>
    <property type="project" value="TreeGrafter"/>
</dbReference>
<dbReference type="InParanoid" id="A0A200QB99"/>
<comment type="caution">
    <text evidence="4">The sequence shown here is derived from an EMBL/GenBank/DDBJ whole genome shotgun (WGS) entry which is preliminary data.</text>
</comment>
<dbReference type="InterPro" id="IPR028282">
    <property type="entry name" value="WASH-7_central"/>
</dbReference>
<dbReference type="GO" id="GO:0016197">
    <property type="term" value="P:endosomal transport"/>
    <property type="evidence" value="ECO:0007669"/>
    <property type="project" value="TreeGrafter"/>
</dbReference>
<proteinExistence type="predicted"/>
<dbReference type="GO" id="GO:0005768">
    <property type="term" value="C:endosome"/>
    <property type="evidence" value="ECO:0007669"/>
    <property type="project" value="TreeGrafter"/>
</dbReference>
<evidence type="ECO:0000313" key="4">
    <source>
        <dbReference type="EMBL" id="OVA07692.1"/>
    </source>
</evidence>
<evidence type="ECO:0000259" key="3">
    <source>
        <dbReference type="Pfam" id="PF14746"/>
    </source>
</evidence>
<dbReference type="Proteomes" id="UP000195402">
    <property type="component" value="Unassembled WGS sequence"/>
</dbReference>
<dbReference type="InterPro" id="IPR028191">
    <property type="entry name" value="WASH-4_N"/>
</dbReference>
<evidence type="ECO:0000259" key="2">
    <source>
        <dbReference type="Pfam" id="PF14745"/>
    </source>
</evidence>
<evidence type="ECO:0000259" key="1">
    <source>
        <dbReference type="Pfam" id="PF14744"/>
    </source>
</evidence>
<sequence length="1138" mass="129417">MLLEGEPQKAFGHALSLFMELSDITHRMTAVVCNLLHQLDFIYSLQDKNGTSCESFKNVTLISAFSSLADGLALFLILDEILAQNGRIKSYLSLFTSMLNKVKAEVDNLGIAVGDLDCLDQVVSHLEKLLDTGLFQRLLQDELSWVEVLQKVRQNRKFLDACTSCVHDGLSEILPRLDTWKESLFDRKKILHYVALFLFSTYASAQIPEKRLAKVIMEMLQVVPVIYCEGGFRFMLLDLLRSHFPRSLSSWPTLRDAATDSAAAKNNYLKHLNEMYSRDWQSMKEALACWVASFQSTVHPVGVFFMYDWVENQHGDLCLCTNPVQGILLSNRMQMMATSMLDLHALLQVPIRRERLMSLCHMVVLMKVVENTFHKKELGIVQSLPHMINLIQTDIEHSLLLVKDKLLSEISRGSQVGKMRFLSSLTRRGKNTDTRLTDSLSLVLISLRMLEGGGSSKRFFILSTALDVLQSIGQLDIDYSRIKKLISKVEIIAQFQSLMEEVTDCSFLYWRKEMIGTWFSMVYVDVNKFSWLQYLVDAFCDGQRLLKLGHVGKSSMHSLEEEIENAVKNEIIAPLCRDIETDLRLHVHSTHLKGSVHVNPRKTGVRNLSWYLQLKPLRLPFKCIDIKLHVDSYLNSAFYKYTAMSSNDWKIYLDMRQLAGLKYGLVLDEIHLPEHCLDCDVDVAEIMQSLTKFAACYLYNMNNQVFIEKASSSQGQKALRVFCMDHVASSITTHGFGMISAAIDSVLKFLTQKIVALPELLQENIVKTLSVKEFNFLKIGKETTNGYPLARVEEQNGAVKLPCTDDELRFLERLHCIITEMGNVLGLVRVLQAGCSRHVHHTSRFLYKPITIKSYEEHAQKLGSINGMITAGKIMDMAIENKQHAEEHVKCFSSLLTAFSKEFQSIDNLPFRDFYLIIPHLVINLIDSKFNCKDNILRRGRDMGNQITTDDGFVMGVAFVLKVTGQEKSFDGLCWFANASKHLEEQLLSLEESSRYTEQRTGSSGLTRLKLWGQTASPVSTEDQKRIDKLKSYQKELELVRCGLEFSLHCNTTTSLGYDSSFSKDAFLADDEKICFVGVGITDDLAKLGQDHGLECVYLYLHWVRWLIGFMGSNNLVVLGWLSWPMKLSSSVLRNLQV</sequence>
<dbReference type="OrthoDB" id="10261210at2759"/>
<organism evidence="4 5">
    <name type="scientific">Macleaya cordata</name>
    <name type="common">Five-seeded plume-poppy</name>
    <name type="synonym">Bocconia cordata</name>
    <dbReference type="NCBI Taxonomy" id="56857"/>
    <lineage>
        <taxon>Eukaryota</taxon>
        <taxon>Viridiplantae</taxon>
        <taxon>Streptophyta</taxon>
        <taxon>Embryophyta</taxon>
        <taxon>Tracheophyta</taxon>
        <taxon>Spermatophyta</taxon>
        <taxon>Magnoliopsida</taxon>
        <taxon>Ranunculales</taxon>
        <taxon>Papaveraceae</taxon>
        <taxon>Papaveroideae</taxon>
        <taxon>Macleaya</taxon>
    </lineage>
</organism>
<dbReference type="EMBL" id="MVGT01002446">
    <property type="protein sequence ID" value="OVA07692.1"/>
    <property type="molecule type" value="Genomic_DNA"/>
</dbReference>
<accession>A0A200QB99</accession>
<dbReference type="Pfam" id="PF14746">
    <property type="entry name" value="WASH-7_C"/>
    <property type="match status" value="1"/>
</dbReference>
<evidence type="ECO:0000313" key="5">
    <source>
        <dbReference type="Proteomes" id="UP000195402"/>
    </source>
</evidence>
<reference evidence="4 5" key="1">
    <citation type="journal article" date="2017" name="Mol. Plant">
        <title>The Genome of Medicinal Plant Macleaya cordata Provides New Insights into Benzylisoquinoline Alkaloids Metabolism.</title>
        <authorList>
            <person name="Liu X."/>
            <person name="Liu Y."/>
            <person name="Huang P."/>
            <person name="Ma Y."/>
            <person name="Qing Z."/>
            <person name="Tang Q."/>
            <person name="Cao H."/>
            <person name="Cheng P."/>
            <person name="Zheng Y."/>
            <person name="Yuan Z."/>
            <person name="Zhou Y."/>
            <person name="Liu J."/>
            <person name="Tang Z."/>
            <person name="Zhuo Y."/>
            <person name="Zhang Y."/>
            <person name="Yu L."/>
            <person name="Huang J."/>
            <person name="Yang P."/>
            <person name="Peng Q."/>
            <person name="Zhang J."/>
            <person name="Jiang W."/>
            <person name="Zhang Z."/>
            <person name="Lin K."/>
            <person name="Ro D.K."/>
            <person name="Chen X."/>
            <person name="Xiong X."/>
            <person name="Shang Y."/>
            <person name="Huang S."/>
            <person name="Zeng J."/>
        </authorList>
    </citation>
    <scope>NUCLEOTIDE SEQUENCE [LARGE SCALE GENOMIC DNA]</scope>
    <source>
        <strain evidence="5">cv. BLH2017</strain>
        <tissue evidence="4">Root</tissue>
    </source>
</reference>
<dbReference type="STRING" id="56857.A0A200QB99"/>
<keyword evidence="5" id="KW-1185">Reference proteome</keyword>
<feature type="domain" description="WASH complex subunit 4 N-terminal" evidence="2">
    <location>
        <begin position="4"/>
        <end position="506"/>
    </location>
</feature>
<dbReference type="GO" id="GO:0071203">
    <property type="term" value="C:WASH complex"/>
    <property type="evidence" value="ECO:0007669"/>
    <property type="project" value="InterPro"/>
</dbReference>
<name>A0A200QB99_MACCD</name>
<dbReference type="PANTHER" id="PTHR31409:SF0">
    <property type="entry name" value="WASH COMPLEX SUBUNIT 4"/>
    <property type="match status" value="1"/>
</dbReference>
<dbReference type="OMA" id="RCNIFIQ"/>
<dbReference type="AlphaFoldDB" id="A0A200QB99"/>
<dbReference type="Pfam" id="PF14745">
    <property type="entry name" value="WASH-4_N"/>
    <property type="match status" value="1"/>
</dbReference>
<dbReference type="PANTHER" id="PTHR31409">
    <property type="entry name" value="WASH COMPLEX SUBUNIT 4"/>
    <property type="match status" value="1"/>
</dbReference>
<dbReference type="InterPro" id="IPR028283">
    <property type="entry name" value="WASH-7_C"/>
</dbReference>
<feature type="domain" description="WASH complex subunit 7 C-terminal" evidence="3">
    <location>
        <begin position="876"/>
        <end position="1044"/>
    </location>
</feature>
<gene>
    <name evidence="4" type="ORF">BVC80_1827g54</name>
</gene>
<protein>
    <submittedName>
        <fullName evidence="4">WASH complex subunit 7</fullName>
    </submittedName>
</protein>
<feature type="domain" description="WASH complex subunit 7 central" evidence="1">
    <location>
        <begin position="507"/>
        <end position="848"/>
    </location>
</feature>
<dbReference type="InterPro" id="IPR027307">
    <property type="entry name" value="WASH7"/>
</dbReference>